<feature type="compositionally biased region" description="Polar residues" evidence="1">
    <location>
        <begin position="1"/>
        <end position="18"/>
    </location>
</feature>
<gene>
    <name evidence="2" type="ORF">R69888_03132</name>
</gene>
<organism evidence="2 3">
    <name type="scientific">Paraburkholderia haematera</name>
    <dbReference type="NCBI Taxonomy" id="2793077"/>
    <lineage>
        <taxon>Bacteria</taxon>
        <taxon>Pseudomonadati</taxon>
        <taxon>Pseudomonadota</taxon>
        <taxon>Betaproteobacteria</taxon>
        <taxon>Burkholderiales</taxon>
        <taxon>Burkholderiaceae</taxon>
        <taxon>Paraburkholderia</taxon>
    </lineage>
</organism>
<evidence type="ECO:0000313" key="2">
    <source>
        <dbReference type="EMBL" id="CAE6754803.1"/>
    </source>
</evidence>
<evidence type="ECO:0008006" key="4">
    <source>
        <dbReference type="Google" id="ProtNLM"/>
    </source>
</evidence>
<accession>A0ABN7LK67</accession>
<dbReference type="Pfam" id="PF05926">
    <property type="entry name" value="Phage_GPL"/>
    <property type="match status" value="1"/>
</dbReference>
<sequence>MSSFLATAEPTTPQTPGSPANAAIVTNDGWFPDIDMNALRASMRLDGTATHERLRDATIDAIASINAELGTWQAGQLAAGFVDLAAVPAPNIGGESVQLARYRRAVFNCAHADLTERYRDFDSTKSGGQKAEDLETTICDARRNVRWALSDMRGLPRATIELI</sequence>
<evidence type="ECO:0000313" key="3">
    <source>
        <dbReference type="Proteomes" id="UP000672526"/>
    </source>
</evidence>
<evidence type="ECO:0000256" key="1">
    <source>
        <dbReference type="SAM" id="MobiDB-lite"/>
    </source>
</evidence>
<proteinExistence type="predicted"/>
<reference evidence="2 3" key="1">
    <citation type="submission" date="2021-02" db="EMBL/GenBank/DDBJ databases">
        <authorList>
            <person name="Vanwijnsberghe S."/>
        </authorList>
    </citation>
    <scope>NUCLEOTIDE SEQUENCE [LARGE SCALE GENOMIC DNA]</scope>
    <source>
        <strain evidence="2 3">LMG 31837</strain>
    </source>
</reference>
<comment type="caution">
    <text evidence="2">The sequence shown here is derived from an EMBL/GenBank/DDBJ whole genome shotgun (WGS) entry which is preliminary data.</text>
</comment>
<dbReference type="Proteomes" id="UP000672526">
    <property type="component" value="Unassembled WGS sequence"/>
</dbReference>
<feature type="region of interest" description="Disordered" evidence="1">
    <location>
        <begin position="1"/>
        <end position="21"/>
    </location>
</feature>
<dbReference type="EMBL" id="CAJNBK010000007">
    <property type="protein sequence ID" value="CAE6754803.1"/>
    <property type="molecule type" value="Genomic_DNA"/>
</dbReference>
<dbReference type="InterPro" id="IPR009225">
    <property type="entry name" value="Phage_head_completion_GpL"/>
</dbReference>
<protein>
    <recommendedName>
        <fullName evidence="4">Head completion/stabilization protein</fullName>
    </recommendedName>
</protein>
<name>A0ABN7LK67_9BURK</name>
<keyword evidence="3" id="KW-1185">Reference proteome</keyword>
<dbReference type="RefSeq" id="WP_211612095.1">
    <property type="nucleotide sequence ID" value="NZ_CAJNBK010000007.1"/>
</dbReference>